<keyword evidence="2" id="KW-1185">Reference proteome</keyword>
<dbReference type="AlphaFoldDB" id="A0A1J7I7B2"/>
<evidence type="ECO:0000313" key="2">
    <source>
        <dbReference type="Proteomes" id="UP000182658"/>
    </source>
</evidence>
<protein>
    <submittedName>
        <fullName evidence="1">Uncharacterized protein</fullName>
    </submittedName>
</protein>
<dbReference type="EMBL" id="KV875107">
    <property type="protein sequence ID" value="OIW23259.1"/>
    <property type="molecule type" value="Genomic_DNA"/>
</dbReference>
<dbReference type="Proteomes" id="UP000182658">
    <property type="component" value="Unassembled WGS sequence"/>
</dbReference>
<dbReference type="InParanoid" id="A0A1J7I7B2"/>
<proteinExistence type="predicted"/>
<gene>
    <name evidence="1" type="ORF">CONLIGDRAFT_141927</name>
</gene>
<sequence>MSCSSSWPSVVQARTWRSNCSSSSPSTFQNHRGPYIPCQLPRRDWFRAQKGDRDGAWVGVGFPPCGYDDSGHRYGEELHIHLCLINMVSARRLSRHRLHSTKHQAKPTVVRAAIASAYSQRSSSFIVSPLLRLLRPSPYLFHGARKALVKCFFLRDNLLVAMCVPVANIANYPDGAAVSLPLTSFQSQATVKRLPQASLYVSVVVFWASGSVSPLLSAWTRVPQGKARKVSWLAHGGICTRFWLCLRKRLSMRLWHQSPWPAGHHVTTPWISVISPLRLGTLALRRVTCSSELAPTLTGCRSAPKQAMKMCWRHDVHVHRCWWSRSVAHVTAQSTRWDVIHH</sequence>
<reference evidence="1 2" key="1">
    <citation type="submission" date="2016-10" db="EMBL/GenBank/DDBJ databases">
        <title>Draft genome sequence of Coniochaeta ligniaria NRRL30616, a lignocellulolytic fungus for bioabatement of inhibitors in plant biomass hydrolysates.</title>
        <authorList>
            <consortium name="DOE Joint Genome Institute"/>
            <person name="Jimenez D.J."/>
            <person name="Hector R.E."/>
            <person name="Riley R."/>
            <person name="Sun H."/>
            <person name="Grigoriev I.V."/>
            <person name="Van Elsas J.D."/>
            <person name="Nichols N.N."/>
        </authorList>
    </citation>
    <scope>NUCLEOTIDE SEQUENCE [LARGE SCALE GENOMIC DNA]</scope>
    <source>
        <strain evidence="1 2">NRRL 30616</strain>
    </source>
</reference>
<evidence type="ECO:0000313" key="1">
    <source>
        <dbReference type="EMBL" id="OIW23259.1"/>
    </source>
</evidence>
<accession>A0A1J7I7B2</accession>
<organism evidence="1 2">
    <name type="scientific">Coniochaeta ligniaria NRRL 30616</name>
    <dbReference type="NCBI Taxonomy" id="1408157"/>
    <lineage>
        <taxon>Eukaryota</taxon>
        <taxon>Fungi</taxon>
        <taxon>Dikarya</taxon>
        <taxon>Ascomycota</taxon>
        <taxon>Pezizomycotina</taxon>
        <taxon>Sordariomycetes</taxon>
        <taxon>Sordariomycetidae</taxon>
        <taxon>Coniochaetales</taxon>
        <taxon>Coniochaetaceae</taxon>
        <taxon>Coniochaeta</taxon>
    </lineage>
</organism>
<name>A0A1J7I7B2_9PEZI</name>